<keyword evidence="4" id="KW-1185">Reference proteome</keyword>
<evidence type="ECO:0000256" key="2">
    <source>
        <dbReference type="SAM" id="SignalP"/>
    </source>
</evidence>
<organism evidence="3 4">
    <name type="scientific">Phellinidium pouzarii</name>
    <dbReference type="NCBI Taxonomy" id="167371"/>
    <lineage>
        <taxon>Eukaryota</taxon>
        <taxon>Fungi</taxon>
        <taxon>Dikarya</taxon>
        <taxon>Basidiomycota</taxon>
        <taxon>Agaricomycotina</taxon>
        <taxon>Agaricomycetes</taxon>
        <taxon>Hymenochaetales</taxon>
        <taxon>Hymenochaetaceae</taxon>
        <taxon>Phellinidium</taxon>
    </lineage>
</organism>
<proteinExistence type="predicted"/>
<evidence type="ECO:0000256" key="1">
    <source>
        <dbReference type="SAM" id="Phobius"/>
    </source>
</evidence>
<protein>
    <recommendedName>
        <fullName evidence="5">Extracellular membrane protein CFEM domain-containing protein</fullName>
    </recommendedName>
</protein>
<feature type="chain" id="PRO_5020891013" description="Extracellular membrane protein CFEM domain-containing protein" evidence="2">
    <location>
        <begin position="21"/>
        <end position="197"/>
    </location>
</feature>
<keyword evidence="2" id="KW-0732">Signal</keyword>
<name>A0A4S4KM60_9AGAM</name>
<dbReference type="OrthoDB" id="2873058at2759"/>
<feature type="transmembrane region" description="Helical" evidence="1">
    <location>
        <begin position="172"/>
        <end position="196"/>
    </location>
</feature>
<gene>
    <name evidence="3" type="ORF">EW145_g7360</name>
</gene>
<dbReference type="AlphaFoldDB" id="A0A4S4KM60"/>
<reference evidence="3 4" key="1">
    <citation type="submission" date="2019-02" db="EMBL/GenBank/DDBJ databases">
        <title>Genome sequencing of the rare red list fungi Phellinidium pouzarii.</title>
        <authorList>
            <person name="Buettner E."/>
            <person name="Kellner H."/>
        </authorList>
    </citation>
    <scope>NUCLEOTIDE SEQUENCE [LARGE SCALE GENOMIC DNA]</scope>
    <source>
        <strain evidence="3 4">DSM 108285</strain>
    </source>
</reference>
<accession>A0A4S4KM60</accession>
<keyword evidence="1" id="KW-1133">Transmembrane helix</keyword>
<evidence type="ECO:0000313" key="4">
    <source>
        <dbReference type="Proteomes" id="UP000308199"/>
    </source>
</evidence>
<keyword evidence="1" id="KW-0472">Membrane</keyword>
<feature type="non-terminal residue" evidence="3">
    <location>
        <position position="197"/>
    </location>
</feature>
<feature type="signal peptide" evidence="2">
    <location>
        <begin position="1"/>
        <end position="20"/>
    </location>
</feature>
<comment type="caution">
    <text evidence="3">The sequence shown here is derived from an EMBL/GenBank/DDBJ whole genome shotgun (WGS) entry which is preliminary data.</text>
</comment>
<dbReference type="Proteomes" id="UP000308199">
    <property type="component" value="Unassembled WGS sequence"/>
</dbReference>
<dbReference type="EMBL" id="SGPK01000715">
    <property type="protein sequence ID" value="THG98827.1"/>
    <property type="molecule type" value="Genomic_DNA"/>
</dbReference>
<keyword evidence="1" id="KW-0812">Transmembrane</keyword>
<sequence>MLLALPAFALAVSFAQLSAGGAPPAHFVKKTHFVRQATSALGPSSIPAACQSICAPIESTITTCQALSCLCNDSVAQQIAVCANCFASASGDDAATIQQEQSLIDEYTNACATSGESVSVIQLSTGAVSGTGTGTGTPTSGSVSADASTTGTATATGAAAAAATSSSSSSAALVGTAGGGAAGVWVVSGLGALFVLL</sequence>
<evidence type="ECO:0000313" key="3">
    <source>
        <dbReference type="EMBL" id="THG98827.1"/>
    </source>
</evidence>
<evidence type="ECO:0008006" key="5">
    <source>
        <dbReference type="Google" id="ProtNLM"/>
    </source>
</evidence>